<comment type="caution">
    <text evidence="1">The sequence shown here is derived from an EMBL/GenBank/DDBJ whole genome shotgun (WGS) entry which is preliminary data.</text>
</comment>
<evidence type="ECO:0000313" key="2">
    <source>
        <dbReference type="Proteomes" id="UP001241377"/>
    </source>
</evidence>
<proteinExistence type="predicted"/>
<evidence type="ECO:0000313" key="1">
    <source>
        <dbReference type="EMBL" id="KAJ9098405.1"/>
    </source>
</evidence>
<protein>
    <submittedName>
        <fullName evidence="1">Uncharacterized protein</fullName>
    </submittedName>
</protein>
<reference evidence="1" key="1">
    <citation type="submission" date="2023-04" db="EMBL/GenBank/DDBJ databases">
        <title>Draft Genome sequencing of Naganishia species isolated from polar environments using Oxford Nanopore Technology.</title>
        <authorList>
            <person name="Leo P."/>
            <person name="Venkateswaran K."/>
        </authorList>
    </citation>
    <scope>NUCLEOTIDE SEQUENCE</scope>
    <source>
        <strain evidence="1">MNA-CCFEE 5261</strain>
    </source>
</reference>
<dbReference type="EMBL" id="JASBWR010000077">
    <property type="protein sequence ID" value="KAJ9098405.1"/>
    <property type="molecule type" value="Genomic_DNA"/>
</dbReference>
<dbReference type="Proteomes" id="UP001241377">
    <property type="component" value="Unassembled WGS sequence"/>
</dbReference>
<keyword evidence="2" id="KW-1185">Reference proteome</keyword>
<sequence>MNILHNISRLDEDSPDLLTHLKTLGDELRSEQVREQLGQEPTFFIEQCCRFMKSEEVAMETVRILVNFTADSDQNRLVVTENEQLMSIIESNLGGGSPFNLRLRYAILLSQFIRNTELQATFMNTFYDFGIADALFDALDQDSQLLDIQLEIEAAIVSSAIDKIIVDSNWQRKAIEWTQKLVEIYQTQLQAGDDSMILESVSSLLYNLTKFESDPGFNNTNISTDILKLLPKVPAIENETMIRRRLFGACGNISSMNGYDNKKTLRTMITLFLDSEDPYSAGACAVNLGNTINGAETKSNFLESVDLKDFLDKFFSILFNDVIQFQALHVLNNLMTESMSKIILEDHYQALLRISKVIIDNAQYYREVLAIYLKFLTKLVRSLSLQLASYQDLWFDVERCDSPIDVGILFALIGLTEYLNGRFDSSHFHNTLMKHLMSFLPEAPAIYYDEKVKCLGIFLVKIGIDKLNYDDYAKLLSSFANRDFLGNSVVANNLKFVAAKTLETGNSKEELGDLEAICRKIIAGLNGN</sequence>
<name>A0ACC2VH16_9TREE</name>
<gene>
    <name evidence="1" type="ORF">QFC19_006404</name>
</gene>
<accession>A0ACC2VH16</accession>
<organism evidence="1 2">
    <name type="scientific">Naganishia cerealis</name>
    <dbReference type="NCBI Taxonomy" id="610337"/>
    <lineage>
        <taxon>Eukaryota</taxon>
        <taxon>Fungi</taxon>
        <taxon>Dikarya</taxon>
        <taxon>Basidiomycota</taxon>
        <taxon>Agaricomycotina</taxon>
        <taxon>Tremellomycetes</taxon>
        <taxon>Filobasidiales</taxon>
        <taxon>Filobasidiaceae</taxon>
        <taxon>Naganishia</taxon>
    </lineage>
</organism>